<sequence length="279" mass="31990">MEAKPKNKSAPLFEKAVVAWMKYDPFVALAVQNDNLVRRDIMLNLLGAEVASRHFGAFPPRRPGDGPIYPETVRNEILAALHDPNKRTRLIAKLIFWATDPRINNRNDKSHLTRMQITSDLLGPIWFNATLKQEETIILGLKFLLAGKPTAGGSRGEQSYIVRKNLLMKVIDLLIQNQKFIINKTIKETEEKMRVHLLRQIQQLQGEKHTTPVFDSETRLKTHKLVKEKFPLRRDIVKQLEEIVAFFVACNSPYLRAIAKDGLAKLKEIRHPFTLTAKD</sequence>
<proteinExistence type="predicted"/>
<dbReference type="Proteomes" id="UP000179233">
    <property type="component" value="Unassembled WGS sequence"/>
</dbReference>
<protein>
    <submittedName>
        <fullName evidence="1">Uncharacterized protein</fullName>
    </submittedName>
</protein>
<accession>A0A1G1VSL6</accession>
<organism evidence="1 2">
    <name type="scientific">Candidatus Chisholmbacteria bacterium RIFCSPHIGHO2_01_FULL_52_32</name>
    <dbReference type="NCBI Taxonomy" id="1797591"/>
    <lineage>
        <taxon>Bacteria</taxon>
        <taxon>Candidatus Chisholmiibacteriota</taxon>
    </lineage>
</organism>
<gene>
    <name evidence="1" type="ORF">A2786_02750</name>
</gene>
<dbReference type="EMBL" id="MHCJ01000003">
    <property type="protein sequence ID" value="OGY18398.1"/>
    <property type="molecule type" value="Genomic_DNA"/>
</dbReference>
<evidence type="ECO:0000313" key="1">
    <source>
        <dbReference type="EMBL" id="OGY18398.1"/>
    </source>
</evidence>
<evidence type="ECO:0000313" key="2">
    <source>
        <dbReference type="Proteomes" id="UP000179233"/>
    </source>
</evidence>
<comment type="caution">
    <text evidence="1">The sequence shown here is derived from an EMBL/GenBank/DDBJ whole genome shotgun (WGS) entry which is preliminary data.</text>
</comment>
<reference evidence="1 2" key="1">
    <citation type="journal article" date="2016" name="Nat. Commun.">
        <title>Thousands of microbial genomes shed light on interconnected biogeochemical processes in an aquifer system.</title>
        <authorList>
            <person name="Anantharaman K."/>
            <person name="Brown C.T."/>
            <person name="Hug L.A."/>
            <person name="Sharon I."/>
            <person name="Castelle C.J."/>
            <person name="Probst A.J."/>
            <person name="Thomas B.C."/>
            <person name="Singh A."/>
            <person name="Wilkins M.J."/>
            <person name="Karaoz U."/>
            <person name="Brodie E.L."/>
            <person name="Williams K.H."/>
            <person name="Hubbard S.S."/>
            <person name="Banfield J.F."/>
        </authorList>
    </citation>
    <scope>NUCLEOTIDE SEQUENCE [LARGE SCALE GENOMIC DNA]</scope>
</reference>
<name>A0A1G1VSL6_9BACT</name>
<dbReference type="AlphaFoldDB" id="A0A1G1VSL6"/>